<dbReference type="PATRIC" id="fig|1094558.3.peg.2055"/>
<evidence type="ECO:0000256" key="1">
    <source>
        <dbReference type="SAM" id="Phobius"/>
    </source>
</evidence>
<comment type="caution">
    <text evidence="2">The sequence shown here is derived from an EMBL/GenBank/DDBJ whole genome shotgun (WGS) entry which is preliminary data.</text>
</comment>
<organism evidence="2 3">
    <name type="scientific">Bartonella tamiae Th239</name>
    <dbReference type="NCBI Taxonomy" id="1094558"/>
    <lineage>
        <taxon>Bacteria</taxon>
        <taxon>Pseudomonadati</taxon>
        <taxon>Pseudomonadota</taxon>
        <taxon>Alphaproteobacteria</taxon>
        <taxon>Hyphomicrobiales</taxon>
        <taxon>Bartonellaceae</taxon>
        <taxon>Bartonella</taxon>
    </lineage>
</organism>
<dbReference type="RefSeq" id="WP_008040649.1">
    <property type="nucleotide sequence ID" value="NZ_JH725147.1"/>
</dbReference>
<keyword evidence="1" id="KW-1133">Transmembrane helix</keyword>
<evidence type="ECO:0000313" key="3">
    <source>
        <dbReference type="Proteomes" id="UP000008952"/>
    </source>
</evidence>
<keyword evidence="1" id="KW-0812">Transmembrane</keyword>
<keyword evidence="3" id="KW-1185">Reference proteome</keyword>
<feature type="transmembrane region" description="Helical" evidence="1">
    <location>
        <begin position="43"/>
        <end position="66"/>
    </location>
</feature>
<reference evidence="2 3" key="1">
    <citation type="submission" date="2012-03" db="EMBL/GenBank/DDBJ databases">
        <title>The Genome Sequence of Bartonella tamiae Th239.</title>
        <authorList>
            <consortium name="The Broad Institute Genome Sequencing Platform"/>
            <consortium name="The Broad Institute Genome Sequencing Center for Infectious Disease"/>
            <person name="Feldgarden M."/>
            <person name="Kirby J."/>
            <person name="Kosoy M."/>
            <person name="Birtles R."/>
            <person name="Probert W.S."/>
            <person name="Chiaraviglio L."/>
            <person name="Young S.K."/>
            <person name="Zeng Q."/>
            <person name="Gargeya S."/>
            <person name="Fitzgerald M."/>
            <person name="Haas B."/>
            <person name="Abouelleil A."/>
            <person name="Alvarado L."/>
            <person name="Arachchi H.M."/>
            <person name="Berlin A."/>
            <person name="Chapman S.B."/>
            <person name="Gearin G."/>
            <person name="Goldberg J."/>
            <person name="Griggs A."/>
            <person name="Gujja S."/>
            <person name="Hansen M."/>
            <person name="Heiman D."/>
            <person name="Howarth C."/>
            <person name="Larimer J."/>
            <person name="Lui A."/>
            <person name="MacDonald P.J.P."/>
            <person name="McCowen C."/>
            <person name="Montmayeur A."/>
            <person name="Murphy C."/>
            <person name="Neiman D."/>
            <person name="Pearson M."/>
            <person name="Priest M."/>
            <person name="Roberts A."/>
            <person name="Saif S."/>
            <person name="Shea T."/>
            <person name="Sisk P."/>
            <person name="Stolte C."/>
            <person name="Sykes S."/>
            <person name="Wortman J."/>
            <person name="Nusbaum C."/>
            <person name="Birren B."/>
        </authorList>
    </citation>
    <scope>NUCLEOTIDE SEQUENCE [LARGE SCALE GENOMIC DNA]</scope>
    <source>
        <strain evidence="2 3">Th239</strain>
    </source>
</reference>
<name>J0QTY2_9HYPH</name>
<dbReference type="InterPro" id="IPR010266">
    <property type="entry name" value="NnrS"/>
</dbReference>
<feature type="transmembrane region" description="Helical" evidence="1">
    <location>
        <begin position="6"/>
        <end position="31"/>
    </location>
</feature>
<dbReference type="Proteomes" id="UP000008952">
    <property type="component" value="Unassembled WGS sequence"/>
</dbReference>
<sequence length="72" mass="8105">MRASLGHAGCALTISWLVVLVYGSFFFLFGWRISGGLADRNVILLDISGLLWILVFCGFVLLYWNILTKPRL</sequence>
<dbReference type="HOGENOM" id="CLU_2714186_0_0_5"/>
<accession>J0QTY2</accession>
<dbReference type="EMBL" id="AIMB01000008">
    <property type="protein sequence ID" value="EJF89366.1"/>
    <property type="molecule type" value="Genomic_DNA"/>
</dbReference>
<gene>
    <name evidence="2" type="ORF">ME5_01917</name>
</gene>
<dbReference type="Pfam" id="PF05940">
    <property type="entry name" value="NnrS"/>
    <property type="match status" value="1"/>
</dbReference>
<dbReference type="OrthoDB" id="9770040at2"/>
<evidence type="ECO:0000313" key="2">
    <source>
        <dbReference type="EMBL" id="EJF89366.1"/>
    </source>
</evidence>
<protein>
    <submittedName>
        <fullName evidence="2">Uncharacterized protein</fullName>
    </submittedName>
</protein>
<dbReference type="AlphaFoldDB" id="J0QTY2"/>
<proteinExistence type="predicted"/>
<keyword evidence="1" id="KW-0472">Membrane</keyword>